<sequence>MSDPGYPAPEFRWWRAHIPGRVIYTSPNPTFTISQARLADNGNYTCQASNEIGVGAPSTVTVEVNCENHTNFNPFKFNSIASKVLGALNHYKAISMVTR</sequence>
<dbReference type="PROSITE" id="PS50835">
    <property type="entry name" value="IG_LIKE"/>
    <property type="match status" value="1"/>
</dbReference>
<dbReference type="InterPro" id="IPR036179">
    <property type="entry name" value="Ig-like_dom_sf"/>
</dbReference>
<keyword evidence="3" id="KW-1185">Reference proteome</keyword>
<dbReference type="InterPro" id="IPR007110">
    <property type="entry name" value="Ig-like_dom"/>
</dbReference>
<dbReference type="Pfam" id="PF13927">
    <property type="entry name" value="Ig_3"/>
    <property type="match status" value="1"/>
</dbReference>
<accession>A0A9D4H0S8</accession>
<evidence type="ECO:0000313" key="3">
    <source>
        <dbReference type="Proteomes" id="UP000828390"/>
    </source>
</evidence>
<dbReference type="Gene3D" id="2.60.40.10">
    <property type="entry name" value="Immunoglobulins"/>
    <property type="match status" value="1"/>
</dbReference>
<feature type="domain" description="Ig-like" evidence="1">
    <location>
        <begin position="1"/>
        <end position="63"/>
    </location>
</feature>
<proteinExistence type="predicted"/>
<protein>
    <recommendedName>
        <fullName evidence="1">Ig-like domain-containing protein</fullName>
    </recommendedName>
</protein>
<evidence type="ECO:0000259" key="1">
    <source>
        <dbReference type="PROSITE" id="PS50835"/>
    </source>
</evidence>
<dbReference type="InterPro" id="IPR013783">
    <property type="entry name" value="Ig-like_fold"/>
</dbReference>
<dbReference type="AlphaFoldDB" id="A0A9D4H0S8"/>
<name>A0A9D4H0S8_DREPO</name>
<reference evidence="2" key="2">
    <citation type="submission" date="2020-11" db="EMBL/GenBank/DDBJ databases">
        <authorList>
            <person name="McCartney M.A."/>
            <person name="Auch B."/>
            <person name="Kono T."/>
            <person name="Mallez S."/>
            <person name="Becker A."/>
            <person name="Gohl D.M."/>
            <person name="Silverstein K.A.T."/>
            <person name="Koren S."/>
            <person name="Bechman K.B."/>
            <person name="Herman A."/>
            <person name="Abrahante J.E."/>
            <person name="Garbe J."/>
        </authorList>
    </citation>
    <scope>NUCLEOTIDE SEQUENCE</scope>
    <source>
        <strain evidence="2">Duluth1</strain>
        <tissue evidence="2">Whole animal</tissue>
    </source>
</reference>
<dbReference type="EMBL" id="JAIWYP010000005">
    <property type="protein sequence ID" value="KAH3826347.1"/>
    <property type="molecule type" value="Genomic_DNA"/>
</dbReference>
<evidence type="ECO:0000313" key="2">
    <source>
        <dbReference type="EMBL" id="KAH3826347.1"/>
    </source>
</evidence>
<comment type="caution">
    <text evidence="2">The sequence shown here is derived from an EMBL/GenBank/DDBJ whole genome shotgun (WGS) entry which is preliminary data.</text>
</comment>
<dbReference type="Proteomes" id="UP000828390">
    <property type="component" value="Unassembled WGS sequence"/>
</dbReference>
<reference evidence="2" key="1">
    <citation type="journal article" date="2019" name="bioRxiv">
        <title>The Genome of the Zebra Mussel, Dreissena polymorpha: A Resource for Invasive Species Research.</title>
        <authorList>
            <person name="McCartney M.A."/>
            <person name="Auch B."/>
            <person name="Kono T."/>
            <person name="Mallez S."/>
            <person name="Zhang Y."/>
            <person name="Obille A."/>
            <person name="Becker A."/>
            <person name="Abrahante J.E."/>
            <person name="Garbe J."/>
            <person name="Badalamenti J.P."/>
            <person name="Herman A."/>
            <person name="Mangelson H."/>
            <person name="Liachko I."/>
            <person name="Sullivan S."/>
            <person name="Sone E.D."/>
            <person name="Koren S."/>
            <person name="Silverstein K.A.T."/>
            <person name="Beckman K.B."/>
            <person name="Gohl D.M."/>
        </authorList>
    </citation>
    <scope>NUCLEOTIDE SEQUENCE</scope>
    <source>
        <strain evidence="2">Duluth1</strain>
        <tissue evidence="2">Whole animal</tissue>
    </source>
</reference>
<gene>
    <name evidence="2" type="ORF">DPMN_128247</name>
</gene>
<organism evidence="2 3">
    <name type="scientific">Dreissena polymorpha</name>
    <name type="common">Zebra mussel</name>
    <name type="synonym">Mytilus polymorpha</name>
    <dbReference type="NCBI Taxonomy" id="45954"/>
    <lineage>
        <taxon>Eukaryota</taxon>
        <taxon>Metazoa</taxon>
        <taxon>Spiralia</taxon>
        <taxon>Lophotrochozoa</taxon>
        <taxon>Mollusca</taxon>
        <taxon>Bivalvia</taxon>
        <taxon>Autobranchia</taxon>
        <taxon>Heteroconchia</taxon>
        <taxon>Euheterodonta</taxon>
        <taxon>Imparidentia</taxon>
        <taxon>Neoheterodontei</taxon>
        <taxon>Myida</taxon>
        <taxon>Dreissenoidea</taxon>
        <taxon>Dreissenidae</taxon>
        <taxon>Dreissena</taxon>
    </lineage>
</organism>
<dbReference type="SUPFAM" id="SSF48726">
    <property type="entry name" value="Immunoglobulin"/>
    <property type="match status" value="1"/>
</dbReference>